<dbReference type="AlphaFoldDB" id="A0AA39XLR1"/>
<evidence type="ECO:0000256" key="1">
    <source>
        <dbReference type="ARBA" id="ARBA00004141"/>
    </source>
</evidence>
<dbReference type="GO" id="GO:0005351">
    <property type="term" value="F:carbohydrate:proton symporter activity"/>
    <property type="evidence" value="ECO:0007669"/>
    <property type="project" value="TreeGrafter"/>
</dbReference>
<feature type="transmembrane region" description="Helical" evidence="6">
    <location>
        <begin position="135"/>
        <end position="155"/>
    </location>
</feature>
<feature type="transmembrane region" description="Helical" evidence="6">
    <location>
        <begin position="100"/>
        <end position="123"/>
    </location>
</feature>
<dbReference type="SUPFAM" id="SSF103473">
    <property type="entry name" value="MFS general substrate transporter"/>
    <property type="match status" value="1"/>
</dbReference>
<evidence type="ECO:0000313" key="9">
    <source>
        <dbReference type="Proteomes" id="UP001174934"/>
    </source>
</evidence>
<dbReference type="EMBL" id="JAULSR010000001">
    <property type="protein sequence ID" value="KAK0636373.1"/>
    <property type="molecule type" value="Genomic_DNA"/>
</dbReference>
<proteinExistence type="inferred from homology"/>
<evidence type="ECO:0000313" key="8">
    <source>
        <dbReference type="EMBL" id="KAK0636373.1"/>
    </source>
</evidence>
<feature type="transmembrane region" description="Helical" evidence="6">
    <location>
        <begin position="360"/>
        <end position="385"/>
    </location>
</feature>
<protein>
    <submittedName>
        <fullName evidence="8">MFS transporter</fullName>
    </submittedName>
</protein>
<feature type="transmembrane region" description="Helical" evidence="6">
    <location>
        <begin position="329"/>
        <end position="348"/>
    </location>
</feature>
<feature type="transmembrane region" description="Helical" evidence="6">
    <location>
        <begin position="397"/>
        <end position="420"/>
    </location>
</feature>
<keyword evidence="4 6" id="KW-1133">Transmembrane helix</keyword>
<sequence>MAISPSRNTPLLSNYKCILICVAMALANFQYGFDASALAGFQAMPGFLRVFGYPDPTARSGWNIATRPQQLISSTLNIGTIVGVCMTGVFARFLGRRPAIWAAACVAFVGAGIQVGATSIGALCVGRVLIGVSNAFFFTFSNGVVASLFGVWVGLGSVLGSVADERTAGYEGRLAYQIPLAALYVIPATLSVLVVFVPESPRWLLVKGRPAEAERSLRRLRGDSLEKEFFAEEFTEMQRGIGEEKALARSAELWDMFRGTDRRRTIITLGVTLSHSSSGLWLFIAYGTFFLQTAGIQDSFLFSVYYQLAGMVGTMGGMYLTYKVLGRRTMMLTGTAAASLCMFGAALADTIKPGSPESGKAIVAFIIIYHFLQIGFAGTLSYPLSGEIPSSRLRVQTLAFSTAINQFFAWLTTFCTPYFINSKALNWGGRYCWIWAASNAITFVFFYFMLPEVKGRSLEEIDELFQKGVSVRDFPTYECASSTRAHDIAVEKIKANEEVRVEEVEKSSTEARGPI</sequence>
<dbReference type="GO" id="GO:0016020">
    <property type="term" value="C:membrane"/>
    <property type="evidence" value="ECO:0007669"/>
    <property type="project" value="UniProtKB-SubCell"/>
</dbReference>
<feature type="domain" description="Major facilitator superfamily (MFS) profile" evidence="7">
    <location>
        <begin position="20"/>
        <end position="454"/>
    </location>
</feature>
<name>A0AA39XLR1_9PEZI</name>
<keyword evidence="9" id="KW-1185">Reference proteome</keyword>
<dbReference type="InterPro" id="IPR050360">
    <property type="entry name" value="MFS_Sugar_Transporters"/>
</dbReference>
<dbReference type="InterPro" id="IPR036259">
    <property type="entry name" value="MFS_trans_sf"/>
</dbReference>
<dbReference type="Gene3D" id="1.20.1250.20">
    <property type="entry name" value="MFS general substrate transporter like domains"/>
    <property type="match status" value="1"/>
</dbReference>
<feature type="transmembrane region" description="Helical" evidence="6">
    <location>
        <begin position="75"/>
        <end position="94"/>
    </location>
</feature>
<comment type="subcellular location">
    <subcellularLocation>
        <location evidence="1">Membrane</location>
        <topology evidence="1">Multi-pass membrane protein</topology>
    </subcellularLocation>
</comment>
<dbReference type="PANTHER" id="PTHR48022">
    <property type="entry name" value="PLASTIDIC GLUCOSE TRANSPORTER 4"/>
    <property type="match status" value="1"/>
</dbReference>
<evidence type="ECO:0000259" key="7">
    <source>
        <dbReference type="PROSITE" id="PS50850"/>
    </source>
</evidence>
<gene>
    <name evidence="8" type="ORF">B0T17DRAFT_613114</name>
</gene>
<reference evidence="8" key="1">
    <citation type="submission" date="2023-06" db="EMBL/GenBank/DDBJ databases">
        <title>Genome-scale phylogeny and comparative genomics of the fungal order Sordariales.</title>
        <authorList>
            <consortium name="Lawrence Berkeley National Laboratory"/>
            <person name="Hensen N."/>
            <person name="Bonometti L."/>
            <person name="Westerberg I."/>
            <person name="Brannstrom I.O."/>
            <person name="Guillou S."/>
            <person name="Cros-Aarteil S."/>
            <person name="Calhoun S."/>
            <person name="Haridas S."/>
            <person name="Kuo A."/>
            <person name="Mondo S."/>
            <person name="Pangilinan J."/>
            <person name="Riley R."/>
            <person name="LaButti K."/>
            <person name="Andreopoulos B."/>
            <person name="Lipzen A."/>
            <person name="Chen C."/>
            <person name="Yanf M."/>
            <person name="Daum C."/>
            <person name="Ng V."/>
            <person name="Clum A."/>
            <person name="Steindorff A."/>
            <person name="Ohm R."/>
            <person name="Martin F."/>
            <person name="Silar P."/>
            <person name="Natvig D."/>
            <person name="Lalanne C."/>
            <person name="Gautier V."/>
            <person name="Ament-velasquez S.L."/>
            <person name="Kruys A."/>
            <person name="Hutchinson M.I."/>
            <person name="Powell A.J."/>
            <person name="Barry K."/>
            <person name="Miller A.N."/>
            <person name="Grigoriev I.V."/>
            <person name="Debuchy R."/>
            <person name="Gladieux P."/>
            <person name="Thoren M.H."/>
            <person name="Johannesson H."/>
        </authorList>
    </citation>
    <scope>NUCLEOTIDE SEQUENCE</scope>
    <source>
        <strain evidence="8">SMH3391-2</strain>
    </source>
</reference>
<evidence type="ECO:0000256" key="5">
    <source>
        <dbReference type="ARBA" id="ARBA00023136"/>
    </source>
</evidence>
<dbReference type="Proteomes" id="UP001174934">
    <property type="component" value="Unassembled WGS sequence"/>
</dbReference>
<dbReference type="PROSITE" id="PS50850">
    <property type="entry name" value="MFS"/>
    <property type="match status" value="1"/>
</dbReference>
<keyword evidence="5 6" id="KW-0472">Membrane</keyword>
<feature type="transmembrane region" description="Helical" evidence="6">
    <location>
        <begin position="432"/>
        <end position="450"/>
    </location>
</feature>
<evidence type="ECO:0000256" key="2">
    <source>
        <dbReference type="ARBA" id="ARBA00010992"/>
    </source>
</evidence>
<evidence type="ECO:0000256" key="4">
    <source>
        <dbReference type="ARBA" id="ARBA00022989"/>
    </source>
</evidence>
<feature type="transmembrane region" description="Helical" evidence="6">
    <location>
        <begin position="304"/>
        <end position="322"/>
    </location>
</feature>
<accession>A0AA39XLR1</accession>
<keyword evidence="3 6" id="KW-0812">Transmembrane</keyword>
<organism evidence="8 9">
    <name type="scientific">Bombardia bombarda</name>
    <dbReference type="NCBI Taxonomy" id="252184"/>
    <lineage>
        <taxon>Eukaryota</taxon>
        <taxon>Fungi</taxon>
        <taxon>Dikarya</taxon>
        <taxon>Ascomycota</taxon>
        <taxon>Pezizomycotina</taxon>
        <taxon>Sordariomycetes</taxon>
        <taxon>Sordariomycetidae</taxon>
        <taxon>Sordariales</taxon>
        <taxon>Lasiosphaeriaceae</taxon>
        <taxon>Bombardia</taxon>
    </lineage>
</organism>
<comment type="similarity">
    <text evidence="2">Belongs to the major facilitator superfamily. Sugar transporter (TC 2.A.1.1) family.</text>
</comment>
<dbReference type="InterPro" id="IPR020846">
    <property type="entry name" value="MFS_dom"/>
</dbReference>
<evidence type="ECO:0000256" key="3">
    <source>
        <dbReference type="ARBA" id="ARBA00022692"/>
    </source>
</evidence>
<dbReference type="Pfam" id="PF00083">
    <property type="entry name" value="Sugar_tr"/>
    <property type="match status" value="1"/>
</dbReference>
<feature type="transmembrane region" description="Helical" evidence="6">
    <location>
        <begin position="266"/>
        <end position="284"/>
    </location>
</feature>
<comment type="caution">
    <text evidence="8">The sequence shown here is derived from an EMBL/GenBank/DDBJ whole genome shotgun (WGS) entry which is preliminary data.</text>
</comment>
<dbReference type="FunFam" id="1.20.1250.20:FF:000078">
    <property type="entry name" value="MFS maltose transporter, putative"/>
    <property type="match status" value="1"/>
</dbReference>
<feature type="transmembrane region" description="Helical" evidence="6">
    <location>
        <begin position="175"/>
        <end position="197"/>
    </location>
</feature>
<dbReference type="InterPro" id="IPR005828">
    <property type="entry name" value="MFS_sugar_transport-like"/>
</dbReference>
<evidence type="ECO:0000256" key="6">
    <source>
        <dbReference type="SAM" id="Phobius"/>
    </source>
</evidence>
<dbReference type="PANTHER" id="PTHR48022:SF10">
    <property type="entry name" value="MAJOR FACILITATOR SUPERFAMILY (MFS) PROFILE DOMAIN-CONTAINING PROTEIN"/>
    <property type="match status" value="1"/>
</dbReference>